<protein>
    <submittedName>
        <fullName evidence="1">Uncharacterized protein</fullName>
    </submittedName>
</protein>
<sequence>MRIHVTLNGKKTTISIDDLLFDYLGAWLVEQRPKLHSKPKEQYDQAKSQIRKYVQDNAEKLPSKNLSQHIQNAILEIIMPKELNEILEKRGPRYEKKKFDVTTIFPDWENYLRK</sequence>
<dbReference type="EMBL" id="LDYI01000008">
    <property type="protein sequence ID" value="KPO20437.1"/>
    <property type="molecule type" value="Genomic_DNA"/>
</dbReference>
<dbReference type="Proteomes" id="UP000050556">
    <property type="component" value="Unassembled WGS sequence"/>
</dbReference>
<gene>
    <name evidence="1" type="ORF">ACU57_00460</name>
</gene>
<evidence type="ECO:0000313" key="1">
    <source>
        <dbReference type="EMBL" id="KPO20437.1"/>
    </source>
</evidence>
<reference evidence="1 2" key="1">
    <citation type="journal article" date="2015" name="Front. Microbiol.">
        <title>Genetic determinants of heat resistance in Escherichia coli.</title>
        <authorList>
            <person name="Mercer R.G."/>
            <person name="Zheng J."/>
            <person name="Garcia-Hernandez R."/>
            <person name="Ruan L."/>
            <person name="Ganzle M.G."/>
            <person name="McMullen L.M."/>
        </authorList>
    </citation>
    <scope>NUCLEOTIDE SEQUENCE [LARGE SCALE GENOMIC DNA]</scope>
    <source>
        <strain evidence="1 2">AW1.3</strain>
    </source>
</reference>
<proteinExistence type="predicted"/>
<name>A0A0P7LV50_ECOLX</name>
<dbReference type="AlphaFoldDB" id="A0A0P7LV50"/>
<accession>A0A0P7LV50</accession>
<comment type="caution">
    <text evidence="1">The sequence shown here is derived from an EMBL/GenBank/DDBJ whole genome shotgun (WGS) entry which is preliminary data.</text>
</comment>
<dbReference type="RefSeq" id="WP_054622807.1">
    <property type="nucleotide sequence ID" value="NZ_CP073624.1"/>
</dbReference>
<dbReference type="PATRIC" id="fig|562.7810.peg.3724"/>
<organism evidence="1 2">
    <name type="scientific">Escherichia coli</name>
    <dbReference type="NCBI Taxonomy" id="562"/>
    <lineage>
        <taxon>Bacteria</taxon>
        <taxon>Pseudomonadati</taxon>
        <taxon>Pseudomonadota</taxon>
        <taxon>Gammaproteobacteria</taxon>
        <taxon>Enterobacterales</taxon>
        <taxon>Enterobacteriaceae</taxon>
        <taxon>Escherichia</taxon>
    </lineage>
</organism>
<evidence type="ECO:0000313" key="2">
    <source>
        <dbReference type="Proteomes" id="UP000050556"/>
    </source>
</evidence>